<dbReference type="STRING" id="1528099.AL705_03945"/>
<dbReference type="EMBL" id="CP012390">
    <property type="protein sequence ID" value="ALE18935.1"/>
    <property type="molecule type" value="Genomic_DNA"/>
</dbReference>
<sequence length="478" mass="54017">MAQNKKTKVFLTGGFGNWGRFALRSLAEVANKVDVVALILPTDYENNPDLRKEFEAQDNLEIVIGDLTDYEAVKRCVDGADYVIHLGGMVSPVADANHALTHKVNVGSVRNIIKAVKAQPNPDEIGVVGVGSVAQTGDRNPPHHWGRVGDPLWPSKFEEYAQSKIIAEKMLIHSGLKKWAWLRSSGIFHPGVVLIQDPIMTHTAMNGVLEWILVEDAARLVRQIVTDDNVNPKFWRGVYNLGSGEPWRFTNYEIYSRMVAAFGADMRKWYDYNWYANRNFHGQWYADSDYLEELVPYRCGADPQKAIDRMVNAAPGTFKLAGYVPGPIIKNFVMKPILNEDRGMLRFIKNKDPKGLSAYFGGYDEWKKIGGWDTFVPPSPSKEVTYLDHGYDESKEVKDLTVKELQEAAKFRGGKLLSKKYSGDPYEALRWEGAMGYEFDASPFAVLKAGHWCPKEVRNVWEYDVIAERSPFLAQLEL</sequence>
<dbReference type="Pfam" id="PF01370">
    <property type="entry name" value="Epimerase"/>
    <property type="match status" value="1"/>
</dbReference>
<dbReference type="PANTHER" id="PTHR42687">
    <property type="entry name" value="L-THREONINE 3-DEHYDROGENASE"/>
    <property type="match status" value="1"/>
</dbReference>
<evidence type="ECO:0000256" key="1">
    <source>
        <dbReference type="ARBA" id="ARBA00007637"/>
    </source>
</evidence>
<dbReference type="GO" id="GO:0006567">
    <property type="term" value="P:L-threonine catabolic process"/>
    <property type="evidence" value="ECO:0007669"/>
    <property type="project" value="TreeGrafter"/>
</dbReference>
<dbReference type="GO" id="GO:0008743">
    <property type="term" value="F:L-threonine 3-dehydrogenase activity"/>
    <property type="evidence" value="ECO:0007669"/>
    <property type="project" value="TreeGrafter"/>
</dbReference>
<dbReference type="InterPro" id="IPR036291">
    <property type="entry name" value="NAD(P)-bd_dom_sf"/>
</dbReference>
<protein>
    <recommendedName>
        <fullName evidence="2">NAD-dependent epimerase/dehydratase domain-containing protein</fullName>
    </recommendedName>
</protein>
<dbReference type="InterPro" id="IPR001509">
    <property type="entry name" value="Epimerase_deHydtase"/>
</dbReference>
<dbReference type="Proteomes" id="UP000324288">
    <property type="component" value="Chromosome"/>
</dbReference>
<dbReference type="InterPro" id="IPR051225">
    <property type="entry name" value="NAD(P)_epim/dehydratase"/>
</dbReference>
<dbReference type="KEGG" id="cbq:AL705_03945"/>
<dbReference type="EMBL" id="LR584267">
    <property type="protein sequence ID" value="VHO00559.1"/>
    <property type="molecule type" value="Genomic_DNA"/>
</dbReference>
<reference evidence="3" key="2">
    <citation type="journal article" date="2016" name="Int. J. Syst. Evol. Microbiol.">
        <title>Lawsonella clevelandensis gen. nov., sp. nov., a new member of the suborder Corynebacterineae isolated from human abscesses.</title>
        <authorList>
            <person name="Bell M.E."/>
            <person name="Bernard K.A."/>
            <person name="Harrington S.M."/>
            <person name="Patel N.B."/>
            <person name="Tucker T.A."/>
            <person name="Metcalfe M.G."/>
            <person name="McQuiston J.R."/>
        </authorList>
    </citation>
    <scope>NUCLEOTIDE SEQUENCE</scope>
    <source>
        <strain evidence="3">X1698</strain>
    </source>
</reference>
<organism evidence="3 5">
    <name type="scientific">Lawsonella clevelandensis</name>
    <dbReference type="NCBI Taxonomy" id="1528099"/>
    <lineage>
        <taxon>Bacteria</taxon>
        <taxon>Bacillati</taxon>
        <taxon>Actinomycetota</taxon>
        <taxon>Actinomycetes</taxon>
        <taxon>Mycobacteriales</taxon>
        <taxon>Lawsonellaceae</taxon>
        <taxon>Lawsonella</taxon>
    </lineage>
</organism>
<gene>
    <name evidence="3" type="ORF">AL705_03945</name>
    <name evidence="4" type="ORF">LC603019_00850</name>
</gene>
<feature type="domain" description="NAD-dependent epimerase/dehydratase" evidence="2">
    <location>
        <begin position="9"/>
        <end position="173"/>
    </location>
</feature>
<dbReference type="AlphaFoldDB" id="A0A0M5KZJ3"/>
<evidence type="ECO:0000259" key="2">
    <source>
        <dbReference type="Pfam" id="PF01370"/>
    </source>
</evidence>
<dbReference type="RefSeq" id="WP_053961897.1">
    <property type="nucleotide sequence ID" value="NZ_CAJPTR010000012.1"/>
</dbReference>
<keyword evidence="6" id="KW-1185">Reference proteome</keyword>
<dbReference type="GeneID" id="84894743"/>
<reference evidence="3 5" key="1">
    <citation type="journal article" date="2015" name="Genome Announc.">
        <title>Complete Genome Sequences for Two Strains of a Novel Fastidious, Partially Acid-Fast, Gram-Positive Corynebacterineae Bacterium, Derived from Human Clinical Samples.</title>
        <authorList>
            <person name="Nicholson A.C."/>
            <person name="Bell M."/>
            <person name="Humrighouse B.W."/>
            <person name="McQuiston J.R."/>
        </authorList>
    </citation>
    <scope>NUCLEOTIDE SEQUENCE [LARGE SCALE GENOMIC DNA]</scope>
    <source>
        <strain evidence="3 5">X1698</strain>
    </source>
</reference>
<comment type="similarity">
    <text evidence="1">Belongs to the NAD(P)-dependent epimerase/dehydratase family.</text>
</comment>
<dbReference type="Gene3D" id="3.40.50.720">
    <property type="entry name" value="NAD(P)-binding Rossmann-like Domain"/>
    <property type="match status" value="1"/>
</dbReference>
<proteinExistence type="inferred from homology"/>
<evidence type="ECO:0000313" key="3">
    <source>
        <dbReference type="EMBL" id="ALE18935.1"/>
    </source>
</evidence>
<dbReference type="OrthoDB" id="9772736at2"/>
<accession>A0A0M5KZJ3</accession>
<reference evidence="4 6" key="3">
    <citation type="submission" date="2019-04" db="EMBL/GenBank/DDBJ databases">
        <authorList>
            <person name="Seth-Smith MB H."/>
            <person name="Seth-Smith H."/>
        </authorList>
    </citation>
    <scope>NUCLEOTIDE SEQUENCE [LARGE SCALE GENOMIC DNA]</scope>
    <source>
        <strain evidence="4">USB-603019</strain>
    </source>
</reference>
<evidence type="ECO:0000313" key="6">
    <source>
        <dbReference type="Proteomes" id="UP000324288"/>
    </source>
</evidence>
<evidence type="ECO:0000313" key="5">
    <source>
        <dbReference type="Proteomes" id="UP000068137"/>
    </source>
</evidence>
<dbReference type="PATRIC" id="fig|1528099.3.peg.769"/>
<evidence type="ECO:0000313" key="4">
    <source>
        <dbReference type="EMBL" id="VHO00559.1"/>
    </source>
</evidence>
<dbReference type="Proteomes" id="UP000068137">
    <property type="component" value="Chromosome"/>
</dbReference>
<dbReference type="PANTHER" id="PTHR42687:SF1">
    <property type="entry name" value="L-THREONINE 3-DEHYDROGENASE, MITOCHONDRIAL"/>
    <property type="match status" value="1"/>
</dbReference>
<name>A0A0M5KZJ3_9ACTN</name>
<dbReference type="SUPFAM" id="SSF51735">
    <property type="entry name" value="NAD(P)-binding Rossmann-fold domains"/>
    <property type="match status" value="1"/>
</dbReference>